<evidence type="ECO:0000313" key="1">
    <source>
        <dbReference type="EMBL" id="CAH9096812.1"/>
    </source>
</evidence>
<comment type="caution">
    <text evidence="2">The sequence shown here is derived from an EMBL/GenBank/DDBJ whole genome shotgun (WGS) entry which is preliminary data.</text>
</comment>
<gene>
    <name evidence="1" type="ORF">CEPIT_LOCUS13865</name>
    <name evidence="2" type="ORF">CEPIT_LOCUS36505</name>
</gene>
<dbReference type="AlphaFoldDB" id="A0AAV0FQW6"/>
<evidence type="ECO:0000313" key="3">
    <source>
        <dbReference type="Proteomes" id="UP001152523"/>
    </source>
</evidence>
<dbReference type="EMBL" id="CAMAPF010001003">
    <property type="protein sequence ID" value="CAH9138048.1"/>
    <property type="molecule type" value="Genomic_DNA"/>
</dbReference>
<name>A0AAV0FQW6_9ASTE</name>
<evidence type="ECO:0000313" key="2">
    <source>
        <dbReference type="EMBL" id="CAH9138048.1"/>
    </source>
</evidence>
<sequence>MTTLSSSVKWILKDHKGSKIKGKAVRIAFCAAVYYLWHARNANRFDEGDVKEDEVVAKIKHVVYKILFNIYPHDLITFSVEGRSMDIMDAAVWTDCYMSVFGCRGMDILDAEAWTALVIVAWASWIPRH</sequence>
<keyword evidence="3" id="KW-1185">Reference proteome</keyword>
<dbReference type="Proteomes" id="UP001152523">
    <property type="component" value="Unassembled WGS sequence"/>
</dbReference>
<dbReference type="EMBL" id="CAMAPF010000088">
    <property type="protein sequence ID" value="CAH9096812.1"/>
    <property type="molecule type" value="Genomic_DNA"/>
</dbReference>
<protein>
    <submittedName>
        <fullName evidence="2">Uncharacterized protein</fullName>
    </submittedName>
</protein>
<accession>A0AAV0FQW6</accession>
<organism evidence="2 3">
    <name type="scientific">Cuscuta epithymum</name>
    <dbReference type="NCBI Taxonomy" id="186058"/>
    <lineage>
        <taxon>Eukaryota</taxon>
        <taxon>Viridiplantae</taxon>
        <taxon>Streptophyta</taxon>
        <taxon>Embryophyta</taxon>
        <taxon>Tracheophyta</taxon>
        <taxon>Spermatophyta</taxon>
        <taxon>Magnoliopsida</taxon>
        <taxon>eudicotyledons</taxon>
        <taxon>Gunneridae</taxon>
        <taxon>Pentapetalae</taxon>
        <taxon>asterids</taxon>
        <taxon>lamiids</taxon>
        <taxon>Solanales</taxon>
        <taxon>Convolvulaceae</taxon>
        <taxon>Cuscuteae</taxon>
        <taxon>Cuscuta</taxon>
        <taxon>Cuscuta subgen. Cuscuta</taxon>
    </lineage>
</organism>
<proteinExistence type="predicted"/>
<reference evidence="2" key="1">
    <citation type="submission" date="2022-07" db="EMBL/GenBank/DDBJ databases">
        <authorList>
            <person name="Macas J."/>
            <person name="Novak P."/>
            <person name="Neumann P."/>
        </authorList>
    </citation>
    <scope>NUCLEOTIDE SEQUENCE</scope>
</reference>